<dbReference type="SUPFAM" id="SSF160631">
    <property type="entry name" value="SMI1/KNR4-like"/>
    <property type="match status" value="1"/>
</dbReference>
<sequence length="217" mass="24533">MDQIRKAWRRIERWVDSEPELPPVQEMFNPPADPAEIDAVERALGHSFPASYRASLLVHDGQVETGSVPPEWLPYGMYLLTLRETVALWREERAFENERFFDEMPEEDTGESDRIRDFPTVTAAGRLPIAQNEGISYMYLDLVPGPAGDSGQVIYTQNECSFSVAGTGFAGFLSRYADLFERGVLRYDAETYACVVPADEQDSWEELLLQPSTERGA</sequence>
<protein>
    <submittedName>
        <fullName evidence="2">SMI1/KNR4 family protein</fullName>
    </submittedName>
</protein>
<proteinExistence type="predicted"/>
<keyword evidence="3" id="KW-1185">Reference proteome</keyword>
<dbReference type="EMBL" id="JBHLZP010000002">
    <property type="protein sequence ID" value="MFB9830729.1"/>
    <property type="molecule type" value="Genomic_DNA"/>
</dbReference>
<dbReference type="InterPro" id="IPR051873">
    <property type="entry name" value="KNR4/SMI1_regulator"/>
</dbReference>
<dbReference type="InterPro" id="IPR018958">
    <property type="entry name" value="Knr4/Smi1-like_dom"/>
</dbReference>
<evidence type="ECO:0000313" key="2">
    <source>
        <dbReference type="EMBL" id="MFB9830729.1"/>
    </source>
</evidence>
<dbReference type="Gene3D" id="3.40.1580.10">
    <property type="entry name" value="SMI1/KNR4-like"/>
    <property type="match status" value="1"/>
</dbReference>
<evidence type="ECO:0000259" key="1">
    <source>
        <dbReference type="SMART" id="SM00860"/>
    </source>
</evidence>
<dbReference type="InterPro" id="IPR037883">
    <property type="entry name" value="Knr4/Smi1-like_sf"/>
</dbReference>
<dbReference type="RefSeq" id="WP_378193400.1">
    <property type="nucleotide sequence ID" value="NZ_JBHLZP010000002.1"/>
</dbReference>
<dbReference type="Proteomes" id="UP001589627">
    <property type="component" value="Unassembled WGS sequence"/>
</dbReference>
<evidence type="ECO:0000313" key="3">
    <source>
        <dbReference type="Proteomes" id="UP001589627"/>
    </source>
</evidence>
<name>A0ABV5Y6U5_9ACTN</name>
<gene>
    <name evidence="2" type="ORF">ACFFNX_00765</name>
</gene>
<organism evidence="2 3">
    <name type="scientific">Actinoallomurus acaciae</name>
    <dbReference type="NCBI Taxonomy" id="502577"/>
    <lineage>
        <taxon>Bacteria</taxon>
        <taxon>Bacillati</taxon>
        <taxon>Actinomycetota</taxon>
        <taxon>Actinomycetes</taxon>
        <taxon>Streptosporangiales</taxon>
        <taxon>Thermomonosporaceae</taxon>
        <taxon>Actinoallomurus</taxon>
    </lineage>
</organism>
<accession>A0ABV5Y6U5</accession>
<dbReference type="PANTHER" id="PTHR47432">
    <property type="entry name" value="CELL WALL ASSEMBLY REGULATOR SMI1"/>
    <property type="match status" value="1"/>
</dbReference>
<dbReference type="PANTHER" id="PTHR47432:SF1">
    <property type="entry name" value="CELL WALL ASSEMBLY REGULATOR SMI1"/>
    <property type="match status" value="1"/>
</dbReference>
<feature type="domain" description="Knr4/Smi1-like" evidence="1">
    <location>
        <begin position="31"/>
        <end position="175"/>
    </location>
</feature>
<comment type="caution">
    <text evidence="2">The sequence shown here is derived from an EMBL/GenBank/DDBJ whole genome shotgun (WGS) entry which is preliminary data.</text>
</comment>
<dbReference type="Pfam" id="PF09346">
    <property type="entry name" value="SMI1_KNR4"/>
    <property type="match status" value="1"/>
</dbReference>
<dbReference type="SMART" id="SM00860">
    <property type="entry name" value="SMI1_KNR4"/>
    <property type="match status" value="1"/>
</dbReference>
<reference evidence="2 3" key="1">
    <citation type="submission" date="2024-09" db="EMBL/GenBank/DDBJ databases">
        <authorList>
            <person name="Sun Q."/>
            <person name="Mori K."/>
        </authorList>
    </citation>
    <scope>NUCLEOTIDE SEQUENCE [LARGE SCALE GENOMIC DNA]</scope>
    <source>
        <strain evidence="2 3">TBRC 0563</strain>
    </source>
</reference>